<sequence>MSLNSMCKKVRDARKDSNHCCKFYRNTNDSVIPNGSRWDISDIEDMHKLGKTHVACPYYLQKIRVQFADLILMPYNYLIDPKIRENFKINFENSIIIMDEAHNVERVAEDVASFEIHVNSMYQIINELMELENDIKNQSGEKKYMSSAENVNEILLLTQNFQHYIKSFNVNDLKRLSVDDIKETDGCYSGRDIFQFFFTGTKFKEYKDYKGTRSFEGLQPQNFGHWNYTFEKCLADLSEKMNGRPSLERWWDALKKVMRLYKQIYPSEVNKSNRMNYEYANEIDDYYMFIKQDDVEFDKKRKYTDQERDNRLRSCRTLGFWCFNPGLGFKKIQQLKPRTIILTSGTLTPMTSFQQELMMDFPIKIENKHVIQKEQAKISILTNGVKGNELIFSHKLREAEGPIHDLGETLIKITEITPGGMLIFFPSYQMMAKFYETWEQSGYIKRLEKLKGVYQEPRESSHYKFVISAFYQDVYKKGAIIFAVCRGKISEGLDFSDDAARCVIIIGIPYPMTIDPKTILKKHHLDKSKHGLSGQQWYCQQATRATNQSIGRVIRHVNDYGNIILIDKRFDSPQQKDQITSWLRDRVQVYNDPHRAIGDFKQFFDQMQKKGFKPKVQHLDQVKLDFADMDEDPNIKDAVEELRRRGQEIHKLDLRKRKYDEVGPEKKNNPETDFFKRQKTLGDKS</sequence>
<keyword evidence="12" id="KW-0234">DNA repair</keyword>
<keyword evidence="8" id="KW-0067">ATP-binding</keyword>
<dbReference type="GO" id="GO:1904430">
    <property type="term" value="P:negative regulation of t-circle formation"/>
    <property type="evidence" value="ECO:0007669"/>
    <property type="project" value="TreeGrafter"/>
</dbReference>
<evidence type="ECO:0000256" key="14">
    <source>
        <dbReference type="ARBA" id="ARBA00023242"/>
    </source>
</evidence>
<keyword evidence="14" id="KW-0539">Nucleus</keyword>
<dbReference type="SMART" id="SM00491">
    <property type="entry name" value="HELICc2"/>
    <property type="match status" value="1"/>
</dbReference>
<evidence type="ECO:0000256" key="13">
    <source>
        <dbReference type="ARBA" id="ARBA00023235"/>
    </source>
</evidence>
<feature type="region of interest" description="Disordered" evidence="17">
    <location>
        <begin position="655"/>
        <end position="685"/>
    </location>
</feature>
<comment type="caution">
    <text evidence="19">The sequence shown here is derived from an EMBL/GenBank/DDBJ whole genome shotgun (WGS) entry which is preliminary data.</text>
</comment>
<keyword evidence="10" id="KW-0411">Iron-sulfur</keyword>
<dbReference type="GO" id="GO:0010569">
    <property type="term" value="P:regulation of double-strand break repair via homologous recombination"/>
    <property type="evidence" value="ECO:0007669"/>
    <property type="project" value="TreeGrafter"/>
</dbReference>
<dbReference type="InterPro" id="IPR014013">
    <property type="entry name" value="Helic_SF1/SF2_ATP-bd_DinG/Rad3"/>
</dbReference>
<dbReference type="GO" id="GO:0003678">
    <property type="term" value="F:DNA helicase activity"/>
    <property type="evidence" value="ECO:0007669"/>
    <property type="project" value="InterPro"/>
</dbReference>
<dbReference type="CDD" id="cd18788">
    <property type="entry name" value="SF2_C_XPD"/>
    <property type="match status" value="1"/>
</dbReference>
<dbReference type="InterPro" id="IPR006555">
    <property type="entry name" value="ATP-dep_Helicase_C"/>
</dbReference>
<dbReference type="GO" id="GO:0005524">
    <property type="term" value="F:ATP binding"/>
    <property type="evidence" value="ECO:0007669"/>
    <property type="project" value="UniProtKB-KW"/>
</dbReference>
<keyword evidence="13" id="KW-0413">Isomerase</keyword>
<evidence type="ECO:0000256" key="11">
    <source>
        <dbReference type="ARBA" id="ARBA00023125"/>
    </source>
</evidence>
<gene>
    <name evidence="19" type="ORF">FGO68_gene956</name>
</gene>
<dbReference type="FunFam" id="3.40.50.300:FF:000431">
    <property type="entry name" value="Regulator of telomere elongation helicase 1"/>
    <property type="match status" value="1"/>
</dbReference>
<evidence type="ECO:0000313" key="19">
    <source>
        <dbReference type="EMBL" id="TNV86112.1"/>
    </source>
</evidence>
<dbReference type="GO" id="GO:0003677">
    <property type="term" value="F:DNA binding"/>
    <property type="evidence" value="ECO:0007669"/>
    <property type="project" value="UniProtKB-KW"/>
</dbReference>
<evidence type="ECO:0000256" key="5">
    <source>
        <dbReference type="ARBA" id="ARBA00022763"/>
    </source>
</evidence>
<dbReference type="InterPro" id="IPR027417">
    <property type="entry name" value="P-loop_NTPase"/>
</dbReference>
<dbReference type="GO" id="GO:0090657">
    <property type="term" value="P:telomeric loop disassembly"/>
    <property type="evidence" value="ECO:0007669"/>
    <property type="project" value="TreeGrafter"/>
</dbReference>
<evidence type="ECO:0000256" key="1">
    <source>
        <dbReference type="ARBA" id="ARBA00004123"/>
    </source>
</evidence>
<dbReference type="InterPro" id="IPR045028">
    <property type="entry name" value="DinG/Rad3-like"/>
</dbReference>
<protein>
    <recommendedName>
        <fullName evidence="16">Regulator of telomere elongation helicase 1 homolog</fullName>
    </recommendedName>
</protein>
<name>A0A8J8P2W7_HALGN</name>
<dbReference type="InterPro" id="IPR010614">
    <property type="entry name" value="RAD3-like_helicase_DEAD"/>
</dbReference>
<keyword evidence="4" id="KW-0547">Nucleotide-binding</keyword>
<dbReference type="EMBL" id="RRYP01001301">
    <property type="protein sequence ID" value="TNV86112.1"/>
    <property type="molecule type" value="Genomic_DNA"/>
</dbReference>
<evidence type="ECO:0000256" key="4">
    <source>
        <dbReference type="ARBA" id="ARBA00022741"/>
    </source>
</evidence>
<keyword evidence="2" id="KW-0004">4Fe-4S</keyword>
<evidence type="ECO:0000256" key="10">
    <source>
        <dbReference type="ARBA" id="ARBA00023014"/>
    </source>
</evidence>
<keyword evidence="6" id="KW-0378">Hydrolase</keyword>
<comment type="catalytic activity">
    <reaction evidence="15">
        <text>ATP + H2O = ADP + phosphate + H(+)</text>
        <dbReference type="Rhea" id="RHEA:13065"/>
        <dbReference type="ChEBI" id="CHEBI:15377"/>
        <dbReference type="ChEBI" id="CHEBI:15378"/>
        <dbReference type="ChEBI" id="CHEBI:30616"/>
        <dbReference type="ChEBI" id="CHEBI:43474"/>
        <dbReference type="ChEBI" id="CHEBI:456216"/>
    </reaction>
</comment>
<dbReference type="GO" id="GO:0006281">
    <property type="term" value="P:DNA repair"/>
    <property type="evidence" value="ECO:0007669"/>
    <property type="project" value="UniProtKB-KW"/>
</dbReference>
<dbReference type="Pfam" id="PF13307">
    <property type="entry name" value="Helicase_C_2"/>
    <property type="match status" value="1"/>
</dbReference>
<evidence type="ECO:0000256" key="16">
    <source>
        <dbReference type="ARBA" id="ARBA00073810"/>
    </source>
</evidence>
<evidence type="ECO:0000256" key="17">
    <source>
        <dbReference type="SAM" id="MobiDB-lite"/>
    </source>
</evidence>
<dbReference type="GO" id="GO:0045910">
    <property type="term" value="P:negative regulation of DNA recombination"/>
    <property type="evidence" value="ECO:0007669"/>
    <property type="project" value="TreeGrafter"/>
</dbReference>
<dbReference type="Gene3D" id="3.40.50.300">
    <property type="entry name" value="P-loop containing nucleotide triphosphate hydrolases"/>
    <property type="match status" value="2"/>
</dbReference>
<organism evidence="19 20">
    <name type="scientific">Halteria grandinella</name>
    <dbReference type="NCBI Taxonomy" id="5974"/>
    <lineage>
        <taxon>Eukaryota</taxon>
        <taxon>Sar</taxon>
        <taxon>Alveolata</taxon>
        <taxon>Ciliophora</taxon>
        <taxon>Intramacronucleata</taxon>
        <taxon>Spirotrichea</taxon>
        <taxon>Stichotrichia</taxon>
        <taxon>Sporadotrichida</taxon>
        <taxon>Halteriidae</taxon>
        <taxon>Halteria</taxon>
    </lineage>
</organism>
<accession>A0A8J8P2W7</accession>
<dbReference type="PANTHER" id="PTHR11472:SF34">
    <property type="entry name" value="REGULATOR OF TELOMERE ELONGATION HELICASE 1"/>
    <property type="match status" value="1"/>
</dbReference>
<reference evidence="19" key="1">
    <citation type="submission" date="2019-06" db="EMBL/GenBank/DDBJ databases">
        <authorList>
            <person name="Zheng W."/>
        </authorList>
    </citation>
    <scope>NUCLEOTIDE SEQUENCE</scope>
    <source>
        <strain evidence="19">QDHG01</strain>
    </source>
</reference>
<evidence type="ECO:0000259" key="18">
    <source>
        <dbReference type="PROSITE" id="PS51193"/>
    </source>
</evidence>
<evidence type="ECO:0000256" key="12">
    <source>
        <dbReference type="ARBA" id="ARBA00023204"/>
    </source>
</evidence>
<dbReference type="InterPro" id="IPR002464">
    <property type="entry name" value="DNA/RNA_helicase_DEAH_CS"/>
</dbReference>
<evidence type="ECO:0000256" key="3">
    <source>
        <dbReference type="ARBA" id="ARBA00022723"/>
    </source>
</evidence>
<dbReference type="Pfam" id="PF06733">
    <property type="entry name" value="DEAD_2"/>
    <property type="match status" value="1"/>
</dbReference>
<evidence type="ECO:0000256" key="7">
    <source>
        <dbReference type="ARBA" id="ARBA00022806"/>
    </source>
</evidence>
<feature type="domain" description="Helicase ATP-binding" evidence="18">
    <location>
        <begin position="1"/>
        <end position="147"/>
    </location>
</feature>
<evidence type="ECO:0000256" key="8">
    <source>
        <dbReference type="ARBA" id="ARBA00022840"/>
    </source>
</evidence>
<evidence type="ECO:0000256" key="2">
    <source>
        <dbReference type="ARBA" id="ARBA00022485"/>
    </source>
</evidence>
<evidence type="ECO:0000256" key="6">
    <source>
        <dbReference type="ARBA" id="ARBA00022801"/>
    </source>
</evidence>
<evidence type="ECO:0000313" key="20">
    <source>
        <dbReference type="Proteomes" id="UP000785679"/>
    </source>
</evidence>
<keyword evidence="3" id="KW-0479">Metal-binding</keyword>
<dbReference type="SMART" id="SM00488">
    <property type="entry name" value="DEXDc2"/>
    <property type="match status" value="1"/>
</dbReference>
<keyword evidence="9" id="KW-0408">Iron</keyword>
<dbReference type="PROSITE" id="PS00690">
    <property type="entry name" value="DEAH_ATP_HELICASE"/>
    <property type="match status" value="1"/>
</dbReference>
<dbReference type="GO" id="GO:0070182">
    <property type="term" value="F:DNA polymerase binding"/>
    <property type="evidence" value="ECO:0007669"/>
    <property type="project" value="TreeGrafter"/>
</dbReference>
<evidence type="ECO:0000256" key="15">
    <source>
        <dbReference type="ARBA" id="ARBA00049360"/>
    </source>
</evidence>
<dbReference type="GO" id="GO:0005634">
    <property type="term" value="C:nucleus"/>
    <property type="evidence" value="ECO:0007669"/>
    <property type="project" value="UniProtKB-SubCell"/>
</dbReference>
<keyword evidence="11" id="KW-0238">DNA-binding</keyword>
<dbReference type="InterPro" id="IPR006554">
    <property type="entry name" value="Helicase-like_DEXD_c2"/>
</dbReference>
<dbReference type="NCBIfam" id="TIGR00604">
    <property type="entry name" value="rad3"/>
    <property type="match status" value="1"/>
</dbReference>
<dbReference type="GO" id="GO:0051539">
    <property type="term" value="F:4 iron, 4 sulfur cluster binding"/>
    <property type="evidence" value="ECO:0007669"/>
    <property type="project" value="UniProtKB-KW"/>
</dbReference>
<dbReference type="PROSITE" id="PS51193">
    <property type="entry name" value="HELICASE_ATP_BIND_2"/>
    <property type="match status" value="1"/>
</dbReference>
<dbReference type="SUPFAM" id="SSF52540">
    <property type="entry name" value="P-loop containing nucleoside triphosphate hydrolases"/>
    <property type="match status" value="1"/>
</dbReference>
<dbReference type="GO" id="GO:0046872">
    <property type="term" value="F:metal ion binding"/>
    <property type="evidence" value="ECO:0007669"/>
    <property type="project" value="UniProtKB-KW"/>
</dbReference>
<dbReference type="InterPro" id="IPR013020">
    <property type="entry name" value="Rad3/Chl1-like"/>
</dbReference>
<comment type="subcellular location">
    <subcellularLocation>
        <location evidence="1">Nucleus</location>
    </subcellularLocation>
</comment>
<keyword evidence="5" id="KW-0227">DNA damage</keyword>
<keyword evidence="7" id="KW-0347">Helicase</keyword>
<dbReference type="PANTHER" id="PTHR11472">
    <property type="entry name" value="DNA REPAIR DEAD HELICASE RAD3/XP-D SUBFAMILY MEMBER"/>
    <property type="match status" value="1"/>
</dbReference>
<dbReference type="OrthoDB" id="19182at2759"/>
<keyword evidence="20" id="KW-1185">Reference proteome</keyword>
<dbReference type="Proteomes" id="UP000785679">
    <property type="component" value="Unassembled WGS sequence"/>
</dbReference>
<proteinExistence type="predicted"/>
<evidence type="ECO:0000256" key="9">
    <source>
        <dbReference type="ARBA" id="ARBA00023004"/>
    </source>
</evidence>
<dbReference type="GO" id="GO:0016818">
    <property type="term" value="F:hydrolase activity, acting on acid anhydrides, in phosphorus-containing anhydrides"/>
    <property type="evidence" value="ECO:0007669"/>
    <property type="project" value="InterPro"/>
</dbReference>
<dbReference type="AlphaFoldDB" id="A0A8J8P2W7"/>